<comment type="caution">
    <text evidence="3">The sequence shown here is derived from an EMBL/GenBank/DDBJ whole genome shotgun (WGS) entry which is preliminary data.</text>
</comment>
<dbReference type="Pfam" id="PF00496">
    <property type="entry name" value="SBP_bac_5"/>
    <property type="match status" value="1"/>
</dbReference>
<evidence type="ECO:0000259" key="2">
    <source>
        <dbReference type="Pfam" id="PF00496"/>
    </source>
</evidence>
<name>A0A418KR15_9ACTN</name>
<comment type="subcellular location">
    <subcellularLocation>
        <location evidence="1">Cell membrane</location>
        <topology evidence="1">Lipid-anchor</topology>
    </subcellularLocation>
</comment>
<keyword evidence="4" id="KW-1185">Reference proteome</keyword>
<dbReference type="InterPro" id="IPR023765">
    <property type="entry name" value="SBP_5_CS"/>
</dbReference>
<dbReference type="PANTHER" id="PTHR30290:SF62">
    <property type="entry name" value="OLIGOPEPTIDE ABC TRANSPORTER, PERIPLASMIC OLIGOPEPTIDE-BINDING PROTEIN"/>
    <property type="match status" value="1"/>
</dbReference>
<dbReference type="Gene3D" id="3.40.190.10">
    <property type="entry name" value="Periplasmic binding protein-like II"/>
    <property type="match status" value="1"/>
</dbReference>
<dbReference type="GO" id="GO:0005886">
    <property type="term" value="C:plasma membrane"/>
    <property type="evidence" value="ECO:0007669"/>
    <property type="project" value="UniProtKB-SubCell"/>
</dbReference>
<gene>
    <name evidence="3" type="ORF">DY240_12345</name>
</gene>
<accession>A0A418KR15</accession>
<dbReference type="Gene3D" id="3.10.105.10">
    <property type="entry name" value="Dipeptide-binding Protein, Domain 3"/>
    <property type="match status" value="1"/>
</dbReference>
<evidence type="ECO:0000313" key="4">
    <source>
        <dbReference type="Proteomes" id="UP000284057"/>
    </source>
</evidence>
<dbReference type="AlphaFoldDB" id="A0A418KR15"/>
<dbReference type="InterPro" id="IPR039424">
    <property type="entry name" value="SBP_5"/>
</dbReference>
<dbReference type="PANTHER" id="PTHR30290">
    <property type="entry name" value="PERIPLASMIC BINDING COMPONENT OF ABC TRANSPORTER"/>
    <property type="match status" value="1"/>
</dbReference>
<dbReference type="PROSITE" id="PS01040">
    <property type="entry name" value="SBP_BACTERIAL_5"/>
    <property type="match status" value="1"/>
</dbReference>
<dbReference type="GO" id="GO:1904680">
    <property type="term" value="F:peptide transmembrane transporter activity"/>
    <property type="evidence" value="ECO:0007669"/>
    <property type="project" value="TreeGrafter"/>
</dbReference>
<dbReference type="Proteomes" id="UP000284057">
    <property type="component" value="Unassembled WGS sequence"/>
</dbReference>
<evidence type="ECO:0000313" key="3">
    <source>
        <dbReference type="EMBL" id="RIQ23830.1"/>
    </source>
</evidence>
<dbReference type="PROSITE" id="PS51318">
    <property type="entry name" value="TAT"/>
    <property type="match status" value="1"/>
</dbReference>
<sequence length="655" mass="72452">MSAEQIVVSRRMLLKAGGGMAAAVAVFGTAACSGGDDTPNPFGSSGGDPDLLESPMLAQRVEAGELPPLAERLPSTPMVVEPWESVGRFGGNLRRAQTTPTHDGALQAFAGSGLIEWNMAADGSQPSLAESFEKSPDNRTYTFVLREGLKWSDGAPFTSADLKFAVDHVLNHDVLFPSPAFWFSDAGQTRPTIETPDELTVIINFTQPFALFEKFLCHPGVSFQFIKPKHYLEQFHADLADPAAVTAATAAAGFDTWDQYFFDRDNWWTNVERPVMGAFKVTSPASAQSGTAALERNPYYYKTDPDGRQLPYIDTMQIQVLDQDALDLRAANGDLDFQGFYLGYNSTQVYLQNAEQKGFEVLRWQPSAGLMAICPNLSHKDPAVRELFADVRFRAALSHAVNREELNDTLLGGLGVVRHPIATESSDYYVEGSGERFIEYDVDEANRLLDEIGLTERNGDGIRLRADGVPLEFVITYLDFDAGLAPTDVFEMVRRNWAEIGVKVVTRPADQTLYTEIRMANDFDFDGVAHPSDDFDLEPVWFVPTADNSHTAPAYGKWYSTSGAEGMAPTPEFQQLMDNWDAMRTADSDEARIEAGRAIMRQHDENVYAIGLVGLPFQPVIAKTALKNVRDDEPKLSFYYGREGISKPEQLYFAE</sequence>
<reference evidence="3 4" key="1">
    <citation type="submission" date="2018-09" db="EMBL/GenBank/DDBJ databases">
        <title>Isolation, diversity and antifungal activity of actinobacteria from wheat.</title>
        <authorList>
            <person name="Han C."/>
        </authorList>
    </citation>
    <scope>NUCLEOTIDE SEQUENCE [LARGE SCALE GENOMIC DNA]</scope>
    <source>
        <strain evidence="3 4">NEAU-YY265</strain>
    </source>
</reference>
<dbReference type="InterPro" id="IPR006311">
    <property type="entry name" value="TAT_signal"/>
</dbReference>
<dbReference type="EMBL" id="QUAL01000120">
    <property type="protein sequence ID" value="RIQ23830.1"/>
    <property type="molecule type" value="Genomic_DNA"/>
</dbReference>
<dbReference type="GO" id="GO:0015833">
    <property type="term" value="P:peptide transport"/>
    <property type="evidence" value="ECO:0007669"/>
    <property type="project" value="TreeGrafter"/>
</dbReference>
<organism evidence="3 4">
    <name type="scientific">Jiangella rhizosphaerae</name>
    <dbReference type="NCBI Taxonomy" id="2293569"/>
    <lineage>
        <taxon>Bacteria</taxon>
        <taxon>Bacillati</taxon>
        <taxon>Actinomycetota</taxon>
        <taxon>Actinomycetes</taxon>
        <taxon>Jiangellales</taxon>
        <taxon>Jiangellaceae</taxon>
        <taxon>Jiangella</taxon>
    </lineage>
</organism>
<protein>
    <submittedName>
        <fullName evidence="3">ABC transporter substrate-binding protein</fullName>
    </submittedName>
</protein>
<dbReference type="OrthoDB" id="9764591at2"/>
<dbReference type="InterPro" id="IPR000914">
    <property type="entry name" value="SBP_5_dom"/>
</dbReference>
<evidence type="ECO:0000256" key="1">
    <source>
        <dbReference type="ARBA" id="ARBA00004193"/>
    </source>
</evidence>
<proteinExistence type="predicted"/>
<dbReference type="CDD" id="cd08500">
    <property type="entry name" value="PBP2_NikA_DppA_OppA_like_4"/>
    <property type="match status" value="1"/>
</dbReference>
<dbReference type="SUPFAM" id="SSF53850">
    <property type="entry name" value="Periplasmic binding protein-like II"/>
    <property type="match status" value="1"/>
</dbReference>
<dbReference type="RefSeq" id="WP_119660185.1">
    <property type="nucleotide sequence ID" value="NZ_QUAL01000120.1"/>
</dbReference>
<feature type="domain" description="Solute-binding protein family 5" evidence="2">
    <location>
        <begin position="125"/>
        <end position="533"/>
    </location>
</feature>